<dbReference type="EMBL" id="UZAD01007799">
    <property type="protein sequence ID" value="VDN88384.1"/>
    <property type="molecule type" value="Genomic_DNA"/>
</dbReference>
<evidence type="ECO:0000313" key="2">
    <source>
        <dbReference type="EMBL" id="VDN88384.1"/>
    </source>
</evidence>
<reference evidence="4" key="1">
    <citation type="submission" date="2017-02" db="UniProtKB">
        <authorList>
            <consortium name="WormBaseParasite"/>
        </authorList>
    </citation>
    <scope>IDENTIFICATION</scope>
</reference>
<dbReference type="WBParaSite" id="BPAG_0000723901-mRNA-1">
    <property type="protein sequence ID" value="BPAG_0000723901-mRNA-1"/>
    <property type="gene ID" value="BPAG_0000723901"/>
</dbReference>
<evidence type="ECO:0000256" key="1">
    <source>
        <dbReference type="SAM" id="SignalP"/>
    </source>
</evidence>
<name>A0A0N4TGA1_BRUPA</name>
<protein>
    <submittedName>
        <fullName evidence="4">Rhomboid domain-containing protein</fullName>
    </submittedName>
</protein>
<feature type="signal peptide" evidence="1">
    <location>
        <begin position="1"/>
        <end position="18"/>
    </location>
</feature>
<dbReference type="Proteomes" id="UP000278627">
    <property type="component" value="Unassembled WGS sequence"/>
</dbReference>
<feature type="chain" id="PRO_5043121948" evidence="1">
    <location>
        <begin position="19"/>
        <end position="179"/>
    </location>
</feature>
<keyword evidence="3" id="KW-1185">Reference proteome</keyword>
<proteinExistence type="predicted"/>
<accession>A0A0N4TGA1</accession>
<evidence type="ECO:0000313" key="3">
    <source>
        <dbReference type="Proteomes" id="UP000278627"/>
    </source>
</evidence>
<reference evidence="2 3" key="2">
    <citation type="submission" date="2018-11" db="EMBL/GenBank/DDBJ databases">
        <authorList>
            <consortium name="Pathogen Informatics"/>
        </authorList>
    </citation>
    <scope>NUCLEOTIDE SEQUENCE [LARGE SCALE GENOMIC DNA]</scope>
</reference>
<sequence>FLLLFAVSVSAVCFEVLGQLVKICTVLLNSFRDAHGRSSLLTTYIHYHKIALKETSIVQSNNSRTEPKPESTVRMPTSPESKHLLDIIKEFERTNYMKASVEGDYELKTPKKGLFLYIGFLQMMHEELALQWVISGGAAREMAFLNSWFFLELMVCHHIANLLSHLFSIYIGLGLELSN</sequence>
<gene>
    <name evidence="2" type="ORF">BPAG_LOCUS7198</name>
</gene>
<organism evidence="4">
    <name type="scientific">Brugia pahangi</name>
    <name type="common">Filarial nematode worm</name>
    <dbReference type="NCBI Taxonomy" id="6280"/>
    <lineage>
        <taxon>Eukaryota</taxon>
        <taxon>Metazoa</taxon>
        <taxon>Ecdysozoa</taxon>
        <taxon>Nematoda</taxon>
        <taxon>Chromadorea</taxon>
        <taxon>Rhabditida</taxon>
        <taxon>Spirurina</taxon>
        <taxon>Spiruromorpha</taxon>
        <taxon>Filarioidea</taxon>
        <taxon>Onchocercidae</taxon>
        <taxon>Brugia</taxon>
    </lineage>
</organism>
<dbReference type="STRING" id="6280.A0A0N4TGA1"/>
<keyword evidence="1" id="KW-0732">Signal</keyword>
<dbReference type="AlphaFoldDB" id="A0A0N4TGA1"/>
<evidence type="ECO:0000313" key="4">
    <source>
        <dbReference type="WBParaSite" id="BPAG_0000723901-mRNA-1"/>
    </source>
</evidence>